<dbReference type="AlphaFoldDB" id="A0A9W7CIX9"/>
<organism evidence="2 3">
    <name type="scientific">Phytophthora fragariaefolia</name>
    <dbReference type="NCBI Taxonomy" id="1490495"/>
    <lineage>
        <taxon>Eukaryota</taxon>
        <taxon>Sar</taxon>
        <taxon>Stramenopiles</taxon>
        <taxon>Oomycota</taxon>
        <taxon>Peronosporomycetes</taxon>
        <taxon>Peronosporales</taxon>
        <taxon>Peronosporaceae</taxon>
        <taxon>Phytophthora</taxon>
    </lineage>
</organism>
<keyword evidence="3" id="KW-1185">Reference proteome</keyword>
<feature type="compositionally biased region" description="Polar residues" evidence="1">
    <location>
        <begin position="56"/>
        <end position="74"/>
    </location>
</feature>
<evidence type="ECO:0000256" key="1">
    <source>
        <dbReference type="SAM" id="MobiDB-lite"/>
    </source>
</evidence>
<proteinExistence type="predicted"/>
<accession>A0A9W7CIX9</accession>
<dbReference type="EMBL" id="BSXT01000777">
    <property type="protein sequence ID" value="GMF33990.1"/>
    <property type="molecule type" value="Genomic_DNA"/>
</dbReference>
<feature type="compositionally biased region" description="Low complexity" evidence="1">
    <location>
        <begin position="45"/>
        <end position="55"/>
    </location>
</feature>
<gene>
    <name evidence="2" type="ORF">Pfra01_000861200</name>
</gene>
<evidence type="ECO:0000313" key="3">
    <source>
        <dbReference type="Proteomes" id="UP001165121"/>
    </source>
</evidence>
<reference evidence="2" key="1">
    <citation type="submission" date="2023-04" db="EMBL/GenBank/DDBJ databases">
        <title>Phytophthora fragariaefolia NBRC 109709.</title>
        <authorList>
            <person name="Ichikawa N."/>
            <person name="Sato H."/>
            <person name="Tonouchi N."/>
        </authorList>
    </citation>
    <scope>NUCLEOTIDE SEQUENCE</scope>
    <source>
        <strain evidence="2">NBRC 109709</strain>
    </source>
</reference>
<name>A0A9W7CIX9_9STRA</name>
<protein>
    <submittedName>
        <fullName evidence="2">Unnamed protein product</fullName>
    </submittedName>
</protein>
<sequence>MPAAFTTFLEELGAIELVIPSAPATLGSSEASAPVTPAPMGIPGGAATKSGSSTSLTVASDTSDDSGQVIPSTLHNDKGKR</sequence>
<comment type="caution">
    <text evidence="2">The sequence shown here is derived from an EMBL/GenBank/DDBJ whole genome shotgun (WGS) entry which is preliminary data.</text>
</comment>
<feature type="region of interest" description="Disordered" evidence="1">
    <location>
        <begin position="25"/>
        <end position="81"/>
    </location>
</feature>
<dbReference type="Proteomes" id="UP001165121">
    <property type="component" value="Unassembled WGS sequence"/>
</dbReference>
<evidence type="ECO:0000313" key="2">
    <source>
        <dbReference type="EMBL" id="GMF33990.1"/>
    </source>
</evidence>